<gene>
    <name evidence="6" type="ORF">IAD15_10840</name>
</gene>
<name>A0A9D1HPW9_9FIRM</name>
<comment type="caution">
    <text evidence="6">The sequence shown here is derived from an EMBL/GenBank/DDBJ whole genome shotgun (WGS) entry which is preliminary data.</text>
</comment>
<dbReference type="PANTHER" id="PTHR31609">
    <property type="entry name" value="YDJC DEACETYLASE FAMILY MEMBER"/>
    <property type="match status" value="1"/>
</dbReference>
<dbReference type="GO" id="GO:0019213">
    <property type="term" value="F:deacetylase activity"/>
    <property type="evidence" value="ECO:0007669"/>
    <property type="project" value="TreeGrafter"/>
</dbReference>
<evidence type="ECO:0000256" key="5">
    <source>
        <dbReference type="ARBA" id="ARBA00023277"/>
    </source>
</evidence>
<dbReference type="Gene3D" id="3.20.20.370">
    <property type="entry name" value="Glycoside hydrolase/deacetylase"/>
    <property type="match status" value="1"/>
</dbReference>
<dbReference type="AlphaFoldDB" id="A0A9D1HPW9"/>
<keyword evidence="2" id="KW-0479">Metal-binding</keyword>
<evidence type="ECO:0000256" key="4">
    <source>
        <dbReference type="ARBA" id="ARBA00022842"/>
    </source>
</evidence>
<accession>A0A9D1HPW9</accession>
<keyword evidence="3" id="KW-0378">Hydrolase</keyword>
<proteinExistence type="predicted"/>
<evidence type="ECO:0000256" key="2">
    <source>
        <dbReference type="ARBA" id="ARBA00022723"/>
    </source>
</evidence>
<evidence type="ECO:0000313" key="6">
    <source>
        <dbReference type="EMBL" id="HIU14543.1"/>
    </source>
</evidence>
<dbReference type="SUPFAM" id="SSF88713">
    <property type="entry name" value="Glycoside hydrolase/deacetylase"/>
    <property type="match status" value="1"/>
</dbReference>
<evidence type="ECO:0000256" key="3">
    <source>
        <dbReference type="ARBA" id="ARBA00022801"/>
    </source>
</evidence>
<protein>
    <submittedName>
        <fullName evidence="6">ChbG/HpnK family deacetylase</fullName>
    </submittedName>
</protein>
<sequence>MKVIMNADDFGFSKGANLGILEGFQNGIISSTSLMVNMPGFAHAISLMEKFPDRLHVGIHLVTTVEYAICKDLKTLTDETGHFYHDSKKVANCDPNEILREYQAQMDRFLSTGQRPDHIDFHYCHTPVQVWAGIQLAKKYNLPMRAGNKDIETLCEKEGVRYAPNHISDFYNQDERHTDVETMLGLLKTNLEEGRSCIEFAVHPAYVDLPLLTLSSYNVQRATELAVLLDPAIMEYIRANDIQLVSFNEIE</sequence>
<keyword evidence="4" id="KW-0460">Magnesium</keyword>
<dbReference type="InterPro" id="IPR006879">
    <property type="entry name" value="YdjC-like"/>
</dbReference>
<reference evidence="6" key="1">
    <citation type="submission" date="2020-10" db="EMBL/GenBank/DDBJ databases">
        <authorList>
            <person name="Gilroy R."/>
        </authorList>
    </citation>
    <scope>NUCLEOTIDE SEQUENCE</scope>
    <source>
        <strain evidence="6">CHK195-11698</strain>
    </source>
</reference>
<dbReference type="GO" id="GO:0016787">
    <property type="term" value="F:hydrolase activity"/>
    <property type="evidence" value="ECO:0007669"/>
    <property type="project" value="UniProtKB-KW"/>
</dbReference>
<dbReference type="Pfam" id="PF04794">
    <property type="entry name" value="YdjC"/>
    <property type="match status" value="1"/>
</dbReference>
<dbReference type="InterPro" id="IPR011330">
    <property type="entry name" value="Glyco_hydro/deAcase_b/a-brl"/>
</dbReference>
<dbReference type="Proteomes" id="UP000824175">
    <property type="component" value="Unassembled WGS sequence"/>
</dbReference>
<evidence type="ECO:0000256" key="1">
    <source>
        <dbReference type="ARBA" id="ARBA00001946"/>
    </source>
</evidence>
<dbReference type="GO" id="GO:0005975">
    <property type="term" value="P:carbohydrate metabolic process"/>
    <property type="evidence" value="ECO:0007669"/>
    <property type="project" value="InterPro"/>
</dbReference>
<keyword evidence="5" id="KW-0119">Carbohydrate metabolism</keyword>
<dbReference type="EMBL" id="DVMJ01000096">
    <property type="protein sequence ID" value="HIU14543.1"/>
    <property type="molecule type" value="Genomic_DNA"/>
</dbReference>
<reference evidence="6" key="2">
    <citation type="journal article" date="2021" name="PeerJ">
        <title>Extensive microbial diversity within the chicken gut microbiome revealed by metagenomics and culture.</title>
        <authorList>
            <person name="Gilroy R."/>
            <person name="Ravi A."/>
            <person name="Getino M."/>
            <person name="Pursley I."/>
            <person name="Horton D.L."/>
            <person name="Alikhan N.F."/>
            <person name="Baker D."/>
            <person name="Gharbi K."/>
            <person name="Hall N."/>
            <person name="Watson M."/>
            <person name="Adriaenssens E.M."/>
            <person name="Foster-Nyarko E."/>
            <person name="Jarju S."/>
            <person name="Secka A."/>
            <person name="Antonio M."/>
            <person name="Oren A."/>
            <person name="Chaudhuri R.R."/>
            <person name="La Ragione R."/>
            <person name="Hildebrand F."/>
            <person name="Pallen M.J."/>
        </authorList>
    </citation>
    <scope>NUCLEOTIDE SEQUENCE</scope>
    <source>
        <strain evidence="6">CHK195-11698</strain>
    </source>
</reference>
<evidence type="ECO:0000313" key="7">
    <source>
        <dbReference type="Proteomes" id="UP000824175"/>
    </source>
</evidence>
<dbReference type="GO" id="GO:0046872">
    <property type="term" value="F:metal ion binding"/>
    <property type="evidence" value="ECO:0007669"/>
    <property type="project" value="UniProtKB-KW"/>
</dbReference>
<organism evidence="6 7">
    <name type="scientific">Candidatus Fimiplasma intestinipullorum</name>
    <dbReference type="NCBI Taxonomy" id="2840825"/>
    <lineage>
        <taxon>Bacteria</taxon>
        <taxon>Bacillati</taxon>
        <taxon>Bacillota</taxon>
        <taxon>Clostridia</taxon>
        <taxon>Eubacteriales</taxon>
        <taxon>Candidatus Fimiplasma</taxon>
    </lineage>
</organism>
<dbReference type="PANTHER" id="PTHR31609:SF1">
    <property type="entry name" value="CARBOHYDRATE DEACETYLASE"/>
    <property type="match status" value="1"/>
</dbReference>
<comment type="cofactor">
    <cofactor evidence="1">
        <name>Mg(2+)</name>
        <dbReference type="ChEBI" id="CHEBI:18420"/>
    </cofactor>
</comment>